<accession>A0A834WFD4</accession>
<keyword evidence="2" id="KW-1185">Reference proteome</keyword>
<protein>
    <submittedName>
        <fullName evidence="1">Uncharacterized protein</fullName>
    </submittedName>
</protein>
<evidence type="ECO:0000313" key="2">
    <source>
        <dbReference type="Proteomes" id="UP000634136"/>
    </source>
</evidence>
<name>A0A834WFD4_9FABA</name>
<reference evidence="1" key="1">
    <citation type="submission" date="2020-09" db="EMBL/GenBank/DDBJ databases">
        <title>Genome-Enabled Discovery of Anthraquinone Biosynthesis in Senna tora.</title>
        <authorList>
            <person name="Kang S.-H."/>
            <person name="Pandey R.P."/>
            <person name="Lee C.-M."/>
            <person name="Sim J.-S."/>
            <person name="Jeong J.-T."/>
            <person name="Choi B.-S."/>
            <person name="Jung M."/>
            <person name="Ginzburg D."/>
            <person name="Zhao K."/>
            <person name="Won S.Y."/>
            <person name="Oh T.-J."/>
            <person name="Yu Y."/>
            <person name="Kim N.-H."/>
            <person name="Lee O.R."/>
            <person name="Lee T.-H."/>
            <person name="Bashyal P."/>
            <person name="Kim T.-S."/>
            <person name="Lee W.-H."/>
            <person name="Kawkins C."/>
            <person name="Kim C.-K."/>
            <person name="Kim J.S."/>
            <person name="Ahn B.O."/>
            <person name="Rhee S.Y."/>
            <person name="Sohng J.K."/>
        </authorList>
    </citation>
    <scope>NUCLEOTIDE SEQUENCE</scope>
    <source>
        <tissue evidence="1">Leaf</tissue>
    </source>
</reference>
<sequence length="25" mass="3035">MAMMLVRPDDFEEPRRCILHSQFLV</sequence>
<organism evidence="1 2">
    <name type="scientific">Senna tora</name>
    <dbReference type="NCBI Taxonomy" id="362788"/>
    <lineage>
        <taxon>Eukaryota</taxon>
        <taxon>Viridiplantae</taxon>
        <taxon>Streptophyta</taxon>
        <taxon>Embryophyta</taxon>
        <taxon>Tracheophyta</taxon>
        <taxon>Spermatophyta</taxon>
        <taxon>Magnoliopsida</taxon>
        <taxon>eudicotyledons</taxon>
        <taxon>Gunneridae</taxon>
        <taxon>Pentapetalae</taxon>
        <taxon>rosids</taxon>
        <taxon>fabids</taxon>
        <taxon>Fabales</taxon>
        <taxon>Fabaceae</taxon>
        <taxon>Caesalpinioideae</taxon>
        <taxon>Cassia clade</taxon>
        <taxon>Senna</taxon>
    </lineage>
</organism>
<dbReference type="Proteomes" id="UP000634136">
    <property type="component" value="Unassembled WGS sequence"/>
</dbReference>
<dbReference type="EMBL" id="JAAIUW010000009">
    <property type="protein sequence ID" value="KAF7815089.1"/>
    <property type="molecule type" value="Genomic_DNA"/>
</dbReference>
<proteinExistence type="predicted"/>
<evidence type="ECO:0000313" key="1">
    <source>
        <dbReference type="EMBL" id="KAF7815089.1"/>
    </source>
</evidence>
<dbReference type="AlphaFoldDB" id="A0A834WFD4"/>
<comment type="caution">
    <text evidence="1">The sequence shown here is derived from an EMBL/GenBank/DDBJ whole genome shotgun (WGS) entry which is preliminary data.</text>
</comment>
<gene>
    <name evidence="1" type="ORF">G2W53_029058</name>
</gene>